<dbReference type="AlphaFoldDB" id="A0A369QI30"/>
<organism evidence="1 2">
    <name type="scientific">Adhaeribacter pallidiroseus</name>
    <dbReference type="NCBI Taxonomy" id="2072847"/>
    <lineage>
        <taxon>Bacteria</taxon>
        <taxon>Pseudomonadati</taxon>
        <taxon>Bacteroidota</taxon>
        <taxon>Cytophagia</taxon>
        <taxon>Cytophagales</taxon>
        <taxon>Hymenobacteraceae</taxon>
        <taxon>Adhaeribacter</taxon>
    </lineage>
</organism>
<keyword evidence="2" id="KW-1185">Reference proteome</keyword>
<evidence type="ECO:0008006" key="3">
    <source>
        <dbReference type="Google" id="ProtNLM"/>
    </source>
</evidence>
<proteinExistence type="predicted"/>
<name>A0A369QI30_9BACT</name>
<protein>
    <recommendedName>
        <fullName evidence="3">TonB-dependent receptor SusC</fullName>
    </recommendedName>
</protein>
<dbReference type="Proteomes" id="UP000253919">
    <property type="component" value="Unassembled WGS sequence"/>
</dbReference>
<gene>
    <name evidence="1" type="ORF">AHMF7616_00548</name>
</gene>
<accession>A0A369QI30</accession>
<dbReference type="EMBL" id="QASA01000001">
    <property type="protein sequence ID" value="RDC61958.1"/>
    <property type="molecule type" value="Genomic_DNA"/>
</dbReference>
<dbReference type="RefSeq" id="WP_317047579.1">
    <property type="nucleotide sequence ID" value="NZ_QASA01000001.1"/>
</dbReference>
<reference evidence="1 2" key="1">
    <citation type="submission" date="2018-04" db="EMBL/GenBank/DDBJ databases">
        <title>Adhaeribacter sp. HMF7616 genome sequencing and assembly.</title>
        <authorList>
            <person name="Kang H."/>
            <person name="Kang J."/>
            <person name="Cha I."/>
            <person name="Kim H."/>
            <person name="Joh K."/>
        </authorList>
    </citation>
    <scope>NUCLEOTIDE SEQUENCE [LARGE SCALE GENOMIC DNA]</scope>
    <source>
        <strain evidence="1 2">HMF7616</strain>
    </source>
</reference>
<sequence length="315" mass="35876">MPASKYDVLLPSEVGYTLPLANLNSDAHRGMEGVINYRGKAGELSYTLGVNGTVSRRRDLEQYKPRFGNSWNEYRNSFTDRWANINWGYQVAGQFQSQEEIDSYAVDNDGQGNRTQLPGDLIFKDVNGDKVINDLDQRPIGYAEGANPYFSYGINTSFAYKGFSLFVDFSGASMQSFLRDWELRYPFQNNGTSPDYMFEDRWHRADPFNNDSPWVPGKYPAIRKDNAGHANFQRSDYWVTNVRYIRLRNLELGYTVPQKVINKVGISNLRVYANASNLFSIDNTKEFGVDPEISSANGLVYPQQRSFNLGFVLGL</sequence>
<evidence type="ECO:0000313" key="2">
    <source>
        <dbReference type="Proteomes" id="UP000253919"/>
    </source>
</evidence>
<evidence type="ECO:0000313" key="1">
    <source>
        <dbReference type="EMBL" id="RDC61958.1"/>
    </source>
</evidence>
<comment type="caution">
    <text evidence="1">The sequence shown here is derived from an EMBL/GenBank/DDBJ whole genome shotgun (WGS) entry which is preliminary data.</text>
</comment>